<proteinExistence type="predicted"/>
<evidence type="ECO:0000256" key="4">
    <source>
        <dbReference type="ARBA" id="ARBA00023316"/>
    </source>
</evidence>
<dbReference type="InterPro" id="IPR051206">
    <property type="entry name" value="NAMLAA_amidase_2"/>
</dbReference>
<dbReference type="SUPFAM" id="SSF55846">
    <property type="entry name" value="N-acetylmuramoyl-L-alanine amidase-like"/>
    <property type="match status" value="1"/>
</dbReference>
<dbReference type="Pfam" id="PF01510">
    <property type="entry name" value="Amidase_2"/>
    <property type="match status" value="1"/>
</dbReference>
<evidence type="ECO:0000313" key="6">
    <source>
        <dbReference type="EMBL" id="QNO17364.1"/>
    </source>
</evidence>
<dbReference type="PANTHER" id="PTHR30417">
    <property type="entry name" value="N-ACETYLMURAMOYL-L-ALANINE AMIDASE AMID"/>
    <property type="match status" value="1"/>
</dbReference>
<sequence>MNITQKSSPNHYNGRNGWKPDMIVCHITDGNYDGAVSWLCNPRAEASAHYVVSRAGQVAQLVSLTDAAWCNGTSATAGHAYHYSTSTLPLVRQRATNANYYTISIEHEGMYNQTHGTLTAAQQAATVELIKHIRAEVQRLYGIIIPVDRQHIVGHCEISPREKPTCPGEKFPWTDILRQVQGASQAKPAAIRYALKTATVRSDTTMDITLPLVHSYIYKLTCAAGRPLTNSCNSNIIDISFDHQSGNDYFFRCTAKRRGCAGVAVNGHKIFAVKVV</sequence>
<evidence type="ECO:0000256" key="3">
    <source>
        <dbReference type="ARBA" id="ARBA00022801"/>
    </source>
</evidence>
<keyword evidence="3" id="KW-0378">Hydrolase</keyword>
<dbReference type="PANTHER" id="PTHR30417:SF1">
    <property type="entry name" value="N-ACETYLMURAMOYL-L-ALANINE AMIDASE AMID"/>
    <property type="match status" value="1"/>
</dbReference>
<evidence type="ECO:0000256" key="2">
    <source>
        <dbReference type="ARBA" id="ARBA00011901"/>
    </source>
</evidence>
<keyword evidence="4" id="KW-0961">Cell wall biogenesis/degradation</keyword>
<dbReference type="RefSeq" id="WP_212506433.1">
    <property type="nucleotide sequence ID" value="NZ_CP060696.1"/>
</dbReference>
<dbReference type="EC" id="3.5.1.28" evidence="2"/>
<dbReference type="GO" id="GO:0009253">
    <property type="term" value="P:peptidoglycan catabolic process"/>
    <property type="evidence" value="ECO:0007669"/>
    <property type="project" value="InterPro"/>
</dbReference>
<accession>A0A7G9WFA2</accession>
<dbReference type="GO" id="GO:0071555">
    <property type="term" value="P:cell wall organization"/>
    <property type="evidence" value="ECO:0007669"/>
    <property type="project" value="UniProtKB-KW"/>
</dbReference>
<evidence type="ECO:0000313" key="7">
    <source>
        <dbReference type="Proteomes" id="UP000516046"/>
    </source>
</evidence>
<dbReference type="Proteomes" id="UP000516046">
    <property type="component" value="Chromosome"/>
</dbReference>
<organism evidence="6 7">
    <name type="scientific">Caproicibacterium amylolyticum</name>
    <dbReference type="NCBI Taxonomy" id="2766537"/>
    <lineage>
        <taxon>Bacteria</taxon>
        <taxon>Bacillati</taxon>
        <taxon>Bacillota</taxon>
        <taxon>Clostridia</taxon>
        <taxon>Eubacteriales</taxon>
        <taxon>Oscillospiraceae</taxon>
        <taxon>Caproicibacterium</taxon>
    </lineage>
</organism>
<dbReference type="CDD" id="cd06583">
    <property type="entry name" value="PGRP"/>
    <property type="match status" value="1"/>
</dbReference>
<comment type="catalytic activity">
    <reaction evidence="1">
        <text>Hydrolyzes the link between N-acetylmuramoyl residues and L-amino acid residues in certain cell-wall glycopeptides.</text>
        <dbReference type="EC" id="3.5.1.28"/>
    </reaction>
</comment>
<dbReference type="Gene3D" id="3.40.80.10">
    <property type="entry name" value="Peptidoglycan recognition protein-like"/>
    <property type="match status" value="1"/>
</dbReference>
<dbReference type="InterPro" id="IPR002502">
    <property type="entry name" value="Amidase_domain"/>
</dbReference>
<protein>
    <recommendedName>
        <fullName evidence="2">N-acetylmuramoyl-L-alanine amidase</fullName>
        <ecNumber evidence="2">3.5.1.28</ecNumber>
    </recommendedName>
</protein>
<dbReference type="SMART" id="SM00644">
    <property type="entry name" value="Ami_2"/>
    <property type="match status" value="1"/>
</dbReference>
<reference evidence="6 7" key="1">
    <citation type="submission" date="2020-08" db="EMBL/GenBank/DDBJ databases">
        <authorList>
            <person name="Ren C."/>
            <person name="Gu Y."/>
            <person name="Xu Y."/>
        </authorList>
    </citation>
    <scope>NUCLEOTIDE SEQUENCE [LARGE SCALE GENOMIC DNA]</scope>
    <source>
        <strain evidence="6 7">LBM18003</strain>
    </source>
</reference>
<dbReference type="EMBL" id="CP060696">
    <property type="protein sequence ID" value="QNO17364.1"/>
    <property type="molecule type" value="Genomic_DNA"/>
</dbReference>
<dbReference type="GO" id="GO:0009254">
    <property type="term" value="P:peptidoglycan turnover"/>
    <property type="evidence" value="ECO:0007669"/>
    <property type="project" value="TreeGrafter"/>
</dbReference>
<dbReference type="KEGG" id="caml:H6X83_10470"/>
<feature type="domain" description="N-acetylmuramoyl-L-alanine amidase" evidence="5">
    <location>
        <begin position="7"/>
        <end position="168"/>
    </location>
</feature>
<dbReference type="AlphaFoldDB" id="A0A7G9WFA2"/>
<evidence type="ECO:0000259" key="5">
    <source>
        <dbReference type="SMART" id="SM00644"/>
    </source>
</evidence>
<name>A0A7G9WFA2_9FIRM</name>
<keyword evidence="7" id="KW-1185">Reference proteome</keyword>
<dbReference type="InterPro" id="IPR036505">
    <property type="entry name" value="Amidase/PGRP_sf"/>
</dbReference>
<gene>
    <name evidence="6" type="ORF">H6X83_10470</name>
</gene>
<dbReference type="GO" id="GO:0008745">
    <property type="term" value="F:N-acetylmuramoyl-L-alanine amidase activity"/>
    <property type="evidence" value="ECO:0007669"/>
    <property type="project" value="UniProtKB-EC"/>
</dbReference>
<evidence type="ECO:0000256" key="1">
    <source>
        <dbReference type="ARBA" id="ARBA00001561"/>
    </source>
</evidence>